<dbReference type="SMART" id="SM00367">
    <property type="entry name" value="LRR_CC"/>
    <property type="match status" value="5"/>
</dbReference>
<dbReference type="EMBL" id="GEBQ01019652">
    <property type="protein sequence ID" value="JAT20325.1"/>
    <property type="molecule type" value="Transcribed_RNA"/>
</dbReference>
<dbReference type="InterPro" id="IPR032675">
    <property type="entry name" value="LRR_dom_sf"/>
</dbReference>
<dbReference type="Gene3D" id="3.80.10.10">
    <property type="entry name" value="Ribonuclease Inhibitor"/>
    <property type="match status" value="2"/>
</dbReference>
<protein>
    <submittedName>
        <fullName evidence="1">Uncharacterized protein</fullName>
    </submittedName>
</protein>
<dbReference type="PANTHER" id="PTHR13318">
    <property type="entry name" value="PARTNER OF PAIRED, ISOFORM B-RELATED"/>
    <property type="match status" value="1"/>
</dbReference>
<dbReference type="GO" id="GO:0019005">
    <property type="term" value="C:SCF ubiquitin ligase complex"/>
    <property type="evidence" value="ECO:0007669"/>
    <property type="project" value="TreeGrafter"/>
</dbReference>
<organism evidence="1">
    <name type="scientific">Graphocephala atropunctata</name>
    <dbReference type="NCBI Taxonomy" id="36148"/>
    <lineage>
        <taxon>Eukaryota</taxon>
        <taxon>Metazoa</taxon>
        <taxon>Ecdysozoa</taxon>
        <taxon>Arthropoda</taxon>
        <taxon>Hexapoda</taxon>
        <taxon>Insecta</taxon>
        <taxon>Pterygota</taxon>
        <taxon>Neoptera</taxon>
        <taxon>Paraneoptera</taxon>
        <taxon>Hemiptera</taxon>
        <taxon>Auchenorrhyncha</taxon>
        <taxon>Membracoidea</taxon>
        <taxon>Cicadellidae</taxon>
        <taxon>Cicadellinae</taxon>
        <taxon>Cicadellini</taxon>
        <taxon>Graphocephala</taxon>
    </lineage>
</organism>
<dbReference type="AlphaFoldDB" id="A0A1B6L9K3"/>
<dbReference type="InterPro" id="IPR006553">
    <property type="entry name" value="Leu-rich_rpt_Cys-con_subtyp"/>
</dbReference>
<dbReference type="SUPFAM" id="SSF52047">
    <property type="entry name" value="RNI-like"/>
    <property type="match status" value="1"/>
</dbReference>
<dbReference type="GO" id="GO:0031146">
    <property type="term" value="P:SCF-dependent proteasomal ubiquitin-dependent protein catabolic process"/>
    <property type="evidence" value="ECO:0007669"/>
    <property type="project" value="TreeGrafter"/>
</dbReference>
<name>A0A1B6L9K3_9HEMI</name>
<evidence type="ECO:0000313" key="1">
    <source>
        <dbReference type="EMBL" id="JAT20325.1"/>
    </source>
</evidence>
<accession>A0A1B6L9K3</accession>
<proteinExistence type="predicted"/>
<reference evidence="1" key="1">
    <citation type="submission" date="2015-11" db="EMBL/GenBank/DDBJ databases">
        <title>De novo transcriptome assembly of four potential Pierce s Disease insect vectors from Arizona vineyards.</title>
        <authorList>
            <person name="Tassone E.E."/>
        </authorList>
    </citation>
    <scope>NUCLEOTIDE SEQUENCE</scope>
</reference>
<gene>
    <name evidence="1" type="ORF">g.17953</name>
</gene>
<sequence>MPQKHQPDRLEQLSLKAVGEWVKLVGRGLVQPVYIVSQRDPNQGQLFLQRTVGLVRETLYASIPWYFYDKMAVQMLTSVGELINETKSGYNNYIPMAVFLNKMKVVVSLTEVVLHPQLKQLNVFVWPKIMRHVLNTNLSKLTGLEELNLGSGSAGWDTTEAEKYILSGVQWMSNLTTFCLCFDCTNSIINVLGNNCLALQNLDVTSSRSVTDRSIPYLLNCKKLKDVKLYRTSVTVSGFKDLLTGLSSIEDLGRCDEFGSVLQKLNEQRANPLPLLALQCRDMTIEQLQLLVHYCPRLTTISVFHDESIADLTILSALRNLKDLKIMNCDFFTDSVKEVLDKRGENLTSLHLEHVEEIDLNALIYISQYCPNLKKLSFYNCEFTQHELLSFNLKKLAVPPFSCLERLVCASDCSLNDLEFLMMNCKNIRFIQLGSSTGMNDATMGRVLGQNPMKKLEELRILYSYDLSMQTVRLLMSHCEELCSLSELESWGGITSQELEIFRKHIRENNIRLDTRPTLYH</sequence>